<dbReference type="Proteomes" id="UP000028681">
    <property type="component" value="Chromosome"/>
</dbReference>
<dbReference type="EMBL" id="CP006664">
    <property type="protein sequence ID" value="AIJ07042.1"/>
    <property type="molecule type" value="Genomic_DNA"/>
</dbReference>
<evidence type="ECO:0000313" key="2">
    <source>
        <dbReference type="Proteomes" id="UP000028681"/>
    </source>
</evidence>
<evidence type="ECO:0000313" key="1">
    <source>
        <dbReference type="EMBL" id="AIJ07042.1"/>
    </source>
</evidence>
<protein>
    <submittedName>
        <fullName evidence="1">Uncharacterized protein</fullName>
    </submittedName>
</protein>
<reference evidence="1 2" key="1">
    <citation type="journal article" date="2012" name="PLoS ONE">
        <title>Edwardsiella comparative phylogenomics reveal the new intra/inter-species taxonomic relationships, virulence evolution and niche adaptation mechanisms.</title>
        <authorList>
            <person name="Yang M."/>
            <person name="Lv Y."/>
            <person name="Xiao J."/>
            <person name="Wu H."/>
            <person name="Zheng H."/>
            <person name="Liu Q."/>
            <person name="Zhang Y."/>
            <person name="Wang Q."/>
        </authorList>
    </citation>
    <scope>NUCLEOTIDE SEQUENCE [LARGE SCALE GENOMIC DNA]</scope>
    <source>
        <strain evidence="2">080813</strain>
    </source>
</reference>
<accession>A0A076LJR4</accession>
<proteinExistence type="predicted"/>
<dbReference type="KEGG" id="ete:ETEE_0568"/>
<gene>
    <name evidence="1" type="ORF">ETEE_0568</name>
</gene>
<name>A0A076LJR4_9GAMM</name>
<sequence>MISFDIFSFILIIDFLNDKVNFYSAILIYITLTCTFST</sequence>
<organism evidence="1 2">
    <name type="scientific">Edwardsiella anguillarum ET080813</name>
    <dbReference type="NCBI Taxonomy" id="667120"/>
    <lineage>
        <taxon>Bacteria</taxon>
        <taxon>Pseudomonadati</taxon>
        <taxon>Pseudomonadota</taxon>
        <taxon>Gammaproteobacteria</taxon>
        <taxon>Enterobacterales</taxon>
        <taxon>Hafniaceae</taxon>
        <taxon>Edwardsiella</taxon>
    </lineage>
</organism>
<dbReference type="HOGENOM" id="CLU_3327342_0_0_6"/>
<dbReference type="AlphaFoldDB" id="A0A076LJR4"/>